<feature type="binding site" evidence="10">
    <location>
        <position position="168"/>
    </location>
    <ligand>
        <name>(6S)-NADPHX</name>
        <dbReference type="ChEBI" id="CHEBI:64076"/>
    </ligand>
</feature>
<protein>
    <recommendedName>
        <fullName evidence="3 10">NAD(P)H-hydrate epimerase</fullName>
        <ecNumber evidence="3 10">5.1.99.6</ecNumber>
    </recommendedName>
    <alternativeName>
        <fullName evidence="10">NAD(P)HX epimerase</fullName>
    </alternativeName>
</protein>
<keyword evidence="10" id="KW-0963">Cytoplasm</keyword>
<feature type="domain" description="YjeF N-terminal" evidence="11">
    <location>
        <begin position="12"/>
        <end position="229"/>
    </location>
</feature>
<keyword evidence="6" id="KW-0521">NADP</keyword>
<keyword evidence="4 10" id="KW-0479">Metal-binding</keyword>
<dbReference type="GO" id="GO:0000166">
    <property type="term" value="F:nucleotide binding"/>
    <property type="evidence" value="ECO:0007669"/>
    <property type="project" value="UniProtKB-KW"/>
</dbReference>
<comment type="function">
    <text evidence="10">Catalyzes the epimerization of the S- and R-forms of NAD(P)HX, a damaged form of NAD(P)H that is a result of enzymatic or heat-dependent hydration. This is a prerequisite for the S-specific NAD(P)H-hydrate dehydratase to allow the repair of both epimers of NAD(P)HX.</text>
</comment>
<comment type="subcellular location">
    <subcellularLocation>
        <location evidence="10">Cytoplasm</location>
    </subcellularLocation>
    <subcellularLocation>
        <location evidence="10">Mitochondrion</location>
    </subcellularLocation>
</comment>
<evidence type="ECO:0000256" key="3">
    <source>
        <dbReference type="ARBA" id="ARBA00012228"/>
    </source>
</evidence>
<accession>A0A507FEB5</accession>
<dbReference type="EMBL" id="QEAP01000144">
    <property type="protein sequence ID" value="TPX74095.1"/>
    <property type="molecule type" value="Genomic_DNA"/>
</dbReference>
<comment type="catalytic activity">
    <reaction evidence="2 10">
        <text>(6R)-NADPHX = (6S)-NADPHX</text>
        <dbReference type="Rhea" id="RHEA:32227"/>
        <dbReference type="ChEBI" id="CHEBI:64076"/>
        <dbReference type="ChEBI" id="CHEBI:64077"/>
        <dbReference type="EC" id="5.1.99.6"/>
    </reaction>
</comment>
<dbReference type="STRING" id="246404.A0A507FEB5"/>
<keyword evidence="5 10" id="KW-0547">Nucleotide-binding</keyword>
<dbReference type="Proteomes" id="UP000320333">
    <property type="component" value="Unassembled WGS sequence"/>
</dbReference>
<evidence type="ECO:0000313" key="12">
    <source>
        <dbReference type="EMBL" id="TPX74095.1"/>
    </source>
</evidence>
<feature type="binding site" evidence="10">
    <location>
        <position position="72"/>
    </location>
    <ligand>
        <name>K(+)</name>
        <dbReference type="ChEBI" id="CHEBI:29103"/>
    </ligand>
</feature>
<dbReference type="NCBIfam" id="TIGR00197">
    <property type="entry name" value="yjeF_nterm"/>
    <property type="match status" value="1"/>
</dbReference>
<evidence type="ECO:0000256" key="8">
    <source>
        <dbReference type="ARBA" id="ARBA00023027"/>
    </source>
</evidence>
<evidence type="ECO:0000256" key="6">
    <source>
        <dbReference type="ARBA" id="ARBA00022857"/>
    </source>
</evidence>
<dbReference type="GO" id="GO:0046872">
    <property type="term" value="F:metal ion binding"/>
    <property type="evidence" value="ECO:0007669"/>
    <property type="project" value="UniProtKB-KW"/>
</dbReference>
<dbReference type="PROSITE" id="PS51385">
    <property type="entry name" value="YJEF_N"/>
    <property type="match status" value="1"/>
</dbReference>
<dbReference type="PANTHER" id="PTHR13232:SF10">
    <property type="entry name" value="NAD(P)H-HYDRATE EPIMERASE"/>
    <property type="match status" value="1"/>
</dbReference>
<evidence type="ECO:0000313" key="13">
    <source>
        <dbReference type="Proteomes" id="UP000320333"/>
    </source>
</evidence>
<feature type="binding site" evidence="10">
    <location>
        <position position="135"/>
    </location>
    <ligand>
        <name>K(+)</name>
        <dbReference type="ChEBI" id="CHEBI:29103"/>
    </ligand>
</feature>
<evidence type="ECO:0000256" key="4">
    <source>
        <dbReference type="ARBA" id="ARBA00022723"/>
    </source>
</evidence>
<proteinExistence type="inferred from homology"/>
<dbReference type="InterPro" id="IPR032976">
    <property type="entry name" value="YJEFN_prot_NAXE-like"/>
</dbReference>
<name>A0A507FEB5_9FUNG</name>
<reference evidence="12 13" key="1">
    <citation type="journal article" date="2019" name="Sci. Rep.">
        <title>Comparative genomics of chytrid fungi reveal insights into the obligate biotrophic and pathogenic lifestyle of Synchytrium endobioticum.</title>
        <authorList>
            <person name="van de Vossenberg B.T.L.H."/>
            <person name="Warris S."/>
            <person name="Nguyen H.D.T."/>
            <person name="van Gent-Pelzer M.P.E."/>
            <person name="Joly D.L."/>
            <person name="van de Geest H.C."/>
            <person name="Bonants P.J.M."/>
            <person name="Smith D.S."/>
            <person name="Levesque C.A."/>
            <person name="van der Lee T.A.J."/>
        </authorList>
    </citation>
    <scope>NUCLEOTIDE SEQUENCE [LARGE SCALE GENOMIC DNA]</scope>
    <source>
        <strain evidence="12 13">CBS 675.73</strain>
    </source>
</reference>
<feature type="binding site" evidence="10">
    <location>
        <position position="171"/>
    </location>
    <ligand>
        <name>K(+)</name>
        <dbReference type="ChEBI" id="CHEBI:29103"/>
    </ligand>
</feature>
<keyword evidence="13" id="KW-1185">Reference proteome</keyword>
<comment type="catalytic activity">
    <reaction evidence="1 10">
        <text>(6R)-NADHX = (6S)-NADHX</text>
        <dbReference type="Rhea" id="RHEA:32215"/>
        <dbReference type="ChEBI" id="CHEBI:64074"/>
        <dbReference type="ChEBI" id="CHEBI:64075"/>
        <dbReference type="EC" id="5.1.99.6"/>
    </reaction>
</comment>
<evidence type="ECO:0000259" key="11">
    <source>
        <dbReference type="PROSITE" id="PS51385"/>
    </source>
</evidence>
<evidence type="ECO:0000256" key="9">
    <source>
        <dbReference type="ARBA" id="ARBA00023235"/>
    </source>
</evidence>
<comment type="similarity">
    <text evidence="10">Belongs to the NnrE/AIBP family.</text>
</comment>
<evidence type="ECO:0000256" key="5">
    <source>
        <dbReference type="ARBA" id="ARBA00022741"/>
    </source>
</evidence>
<evidence type="ECO:0000256" key="7">
    <source>
        <dbReference type="ARBA" id="ARBA00022958"/>
    </source>
</evidence>
<organism evidence="12 13">
    <name type="scientific">Chytriomyces confervae</name>
    <dbReference type="NCBI Taxonomy" id="246404"/>
    <lineage>
        <taxon>Eukaryota</taxon>
        <taxon>Fungi</taxon>
        <taxon>Fungi incertae sedis</taxon>
        <taxon>Chytridiomycota</taxon>
        <taxon>Chytridiomycota incertae sedis</taxon>
        <taxon>Chytridiomycetes</taxon>
        <taxon>Chytridiales</taxon>
        <taxon>Chytriomycetaceae</taxon>
        <taxon>Chytriomyces</taxon>
    </lineage>
</organism>
<comment type="cofactor">
    <cofactor evidence="10">
        <name>K(+)</name>
        <dbReference type="ChEBI" id="CHEBI:29103"/>
    </cofactor>
    <text evidence="10">Binds 1 potassium ion per subunit.</text>
</comment>
<feature type="binding site" evidence="10">
    <location>
        <begin position="71"/>
        <end position="75"/>
    </location>
    <ligand>
        <name>(6S)-NADPHX</name>
        <dbReference type="ChEBI" id="CHEBI:64076"/>
    </ligand>
</feature>
<dbReference type="HAMAP" id="MF_01966">
    <property type="entry name" value="NADHX_epimerase"/>
    <property type="match status" value="1"/>
</dbReference>
<gene>
    <name evidence="12" type="ORF">CcCBS67573_g04618</name>
</gene>
<keyword evidence="10" id="KW-0496">Mitochondrion</keyword>
<dbReference type="GO" id="GO:0005739">
    <property type="term" value="C:mitochondrion"/>
    <property type="evidence" value="ECO:0007669"/>
    <property type="project" value="UniProtKB-SubCell"/>
</dbReference>
<dbReference type="EC" id="5.1.99.6" evidence="3 10"/>
<dbReference type="OrthoDB" id="10064708at2759"/>
<dbReference type="InterPro" id="IPR004443">
    <property type="entry name" value="YjeF_N_dom"/>
</dbReference>
<sequence length="241" mass="25885">MSTVRAITAEAAARVDVHLMDPEKGGFKLEQLMELAGLSVAETAFQLVHERATVETGSRSGVVAVLCGPGNNGGDGLVAARHLTHFGLKPVVLVPKRVEREPFVGLMTQLRMLGVPSATLDDMDLILSDAVLVVDAVFGFSFKGQVRAPFDRVIKALKSHEHKTLSVDVPSGWDVEKGSTTADGFSPFALISLTAPKICSRQFKGRHFIGGRFVPLDEFNIDVPMYAGTQQSVEIANDSVV</sequence>
<dbReference type="Gene3D" id="3.40.50.10260">
    <property type="entry name" value="YjeF N-terminal domain"/>
    <property type="match status" value="1"/>
</dbReference>
<evidence type="ECO:0000256" key="10">
    <source>
        <dbReference type="HAMAP-Rule" id="MF_03159"/>
    </source>
</evidence>
<keyword evidence="7 10" id="KW-0630">Potassium</keyword>
<keyword evidence="8 10" id="KW-0520">NAD</keyword>
<dbReference type="InterPro" id="IPR036652">
    <property type="entry name" value="YjeF_N_dom_sf"/>
</dbReference>
<evidence type="ECO:0000256" key="2">
    <source>
        <dbReference type="ARBA" id="ARBA00000909"/>
    </source>
</evidence>
<comment type="caution">
    <text evidence="12">The sequence shown here is derived from an EMBL/GenBank/DDBJ whole genome shotgun (WGS) entry which is preliminary data.</text>
</comment>
<evidence type="ECO:0000256" key="1">
    <source>
        <dbReference type="ARBA" id="ARBA00000013"/>
    </source>
</evidence>
<comment type="caution">
    <text evidence="10">Lacks conserved residue(s) required for the propagation of feature annotation.</text>
</comment>
<dbReference type="PANTHER" id="PTHR13232">
    <property type="entry name" value="NAD(P)H-HYDRATE EPIMERASE"/>
    <property type="match status" value="1"/>
</dbReference>
<dbReference type="SUPFAM" id="SSF64153">
    <property type="entry name" value="YjeF N-terminal domain-like"/>
    <property type="match status" value="1"/>
</dbReference>
<dbReference type="Pfam" id="PF03853">
    <property type="entry name" value="YjeF_N"/>
    <property type="match status" value="1"/>
</dbReference>
<keyword evidence="9 10" id="KW-0413">Isomerase</keyword>
<feature type="binding site" evidence="10">
    <location>
        <begin position="139"/>
        <end position="145"/>
    </location>
    <ligand>
        <name>(6S)-NADPHX</name>
        <dbReference type="ChEBI" id="CHEBI:64076"/>
    </ligand>
</feature>
<dbReference type="AlphaFoldDB" id="A0A507FEB5"/>
<dbReference type="GO" id="GO:0052856">
    <property type="term" value="F:NAD(P)HX epimerase activity"/>
    <property type="evidence" value="ECO:0007669"/>
    <property type="project" value="UniProtKB-UniRule"/>
</dbReference>